<dbReference type="SUPFAM" id="SSF53756">
    <property type="entry name" value="UDP-Glycosyltransferase/glycogen phosphorylase"/>
    <property type="match status" value="1"/>
</dbReference>
<protein>
    <recommendedName>
        <fullName evidence="2">Glycosyltransferase subfamily 4-like N-terminal domain-containing protein</fullName>
    </recommendedName>
</protein>
<dbReference type="AlphaFoldDB" id="A0A382ZRZ9"/>
<accession>A0A382ZRZ9</accession>
<organism evidence="1">
    <name type="scientific">marine metagenome</name>
    <dbReference type="NCBI Taxonomy" id="408172"/>
    <lineage>
        <taxon>unclassified sequences</taxon>
        <taxon>metagenomes</taxon>
        <taxon>ecological metagenomes</taxon>
    </lineage>
</organism>
<dbReference type="Gene3D" id="3.40.50.2000">
    <property type="entry name" value="Glycogen Phosphorylase B"/>
    <property type="match status" value="1"/>
</dbReference>
<reference evidence="1" key="1">
    <citation type="submission" date="2018-05" db="EMBL/GenBank/DDBJ databases">
        <authorList>
            <person name="Lanie J.A."/>
            <person name="Ng W.-L."/>
            <person name="Kazmierczak K.M."/>
            <person name="Andrzejewski T.M."/>
            <person name="Davidsen T.M."/>
            <person name="Wayne K.J."/>
            <person name="Tettelin H."/>
            <person name="Glass J.I."/>
            <person name="Rusch D."/>
            <person name="Podicherti R."/>
            <person name="Tsui H.-C.T."/>
            <person name="Winkler M.E."/>
        </authorList>
    </citation>
    <scope>NUCLEOTIDE SEQUENCE</scope>
</reference>
<sequence length="204" mass="23323">VNTKSSKQIKLLYLVSNLGTSGPTNQLYNLIYHLSPNLFETTLVTLSPEPSVSSWNKFRSLPLQMHSLGLSRVSGVMLNKVHLHRLLNTFRPDIIHSQGIRSDYLNSQLKQYPNRVATQRNNPLIDYPFLYGKISGKLMGYFHLNLLKHIPLVVTCSQSILKTNYQLGLKSRFISNGIRYTPNYRRSERKEKLALRIELGLPAS</sequence>
<name>A0A382ZRZ9_9ZZZZ</name>
<proteinExistence type="predicted"/>
<dbReference type="EMBL" id="UINC01186017">
    <property type="protein sequence ID" value="SVD98029.1"/>
    <property type="molecule type" value="Genomic_DNA"/>
</dbReference>
<feature type="non-terminal residue" evidence="1">
    <location>
        <position position="1"/>
    </location>
</feature>
<gene>
    <name evidence="1" type="ORF">METZ01_LOCUS450883</name>
</gene>
<evidence type="ECO:0000313" key="1">
    <source>
        <dbReference type="EMBL" id="SVD98029.1"/>
    </source>
</evidence>
<feature type="non-terminal residue" evidence="1">
    <location>
        <position position="204"/>
    </location>
</feature>
<evidence type="ECO:0008006" key="2">
    <source>
        <dbReference type="Google" id="ProtNLM"/>
    </source>
</evidence>